<dbReference type="RefSeq" id="WP_286213766.1">
    <property type="nucleotide sequence ID" value="NZ_AP027452.1"/>
</dbReference>
<evidence type="ECO:0000313" key="2">
    <source>
        <dbReference type="Proteomes" id="UP001241092"/>
    </source>
</evidence>
<gene>
    <name evidence="1" type="ORF">hbim_01206</name>
</gene>
<reference evidence="1" key="1">
    <citation type="submission" date="2023-03" db="EMBL/GenBank/DDBJ databases">
        <title>Draft genome sequence of a Mycolicibacterium mageritense strain H4_3_1 isolated from a hybrid biological-inorganic system reactor.</title>
        <authorList>
            <person name="Feng X."/>
            <person name="Kazama D."/>
            <person name="Sato K."/>
            <person name="Kobayashi H."/>
        </authorList>
    </citation>
    <scope>NUCLEOTIDE SEQUENCE</scope>
    <source>
        <strain evidence="1">H4_3_1</strain>
    </source>
</reference>
<dbReference type="Proteomes" id="UP001241092">
    <property type="component" value="Chromosome"/>
</dbReference>
<accession>A0AAI8TQX2</accession>
<sequence length="281" mass="31069">MGDPFVGSVAVANGELLKSALRTKYTRVFRDIYVSPGTELTPEIRAHAAWLWSRRRGVIAGKSASALYGAKWVDAEAPVELIHSNRNPLVGLKVRTEQIDDDEIVRIGALPVTSLARTALDIGCWYPRDEAVAALDALARATDLKAADVELLVQRYARRRGIAGARTALDLMDGGSQSPKESWLRLVIIDGGIARPQTQIPVCDGPGNPFAYVDMGWEDIKVGVEYDGEQHRLDSWQYGWDLRRADRLERCGWINVRVAAGERSGSILRRVHAARACRLSR</sequence>
<name>A0AAI8TQX2_MYCME</name>
<dbReference type="EMBL" id="AP027452">
    <property type="protein sequence ID" value="BDY27284.1"/>
    <property type="molecule type" value="Genomic_DNA"/>
</dbReference>
<evidence type="ECO:0008006" key="3">
    <source>
        <dbReference type="Google" id="ProtNLM"/>
    </source>
</evidence>
<organism evidence="1 2">
    <name type="scientific">Mycolicibacterium mageritense</name>
    <name type="common">Mycobacterium mageritense</name>
    <dbReference type="NCBI Taxonomy" id="53462"/>
    <lineage>
        <taxon>Bacteria</taxon>
        <taxon>Bacillati</taxon>
        <taxon>Actinomycetota</taxon>
        <taxon>Actinomycetes</taxon>
        <taxon>Mycobacteriales</taxon>
        <taxon>Mycobacteriaceae</taxon>
        <taxon>Mycolicibacterium</taxon>
    </lineage>
</organism>
<protein>
    <recommendedName>
        <fullName evidence="3">DUF559 domain-containing protein</fullName>
    </recommendedName>
</protein>
<dbReference type="AlphaFoldDB" id="A0AAI8TQX2"/>
<evidence type="ECO:0000313" key="1">
    <source>
        <dbReference type="EMBL" id="BDY27284.1"/>
    </source>
</evidence>
<proteinExistence type="predicted"/>